<dbReference type="CDD" id="cd01428">
    <property type="entry name" value="ADK"/>
    <property type="match status" value="1"/>
</dbReference>
<keyword evidence="3 5" id="KW-0547">Nucleotide-binding</keyword>
<keyword evidence="5 7" id="KW-0067">ATP-binding</keyword>
<dbReference type="Pfam" id="PF00406">
    <property type="entry name" value="ADK"/>
    <property type="match status" value="1"/>
</dbReference>
<keyword evidence="4 5" id="KW-0418">Kinase</keyword>
<comment type="domain">
    <text evidence="5">Consists of three domains, a large central CORE domain and two small peripheral domains, NMPbind and LID, which undergo movements during catalysis. The LID domain closes over the site of phosphoryl transfer upon ATP binding. Assembling and dissambling the active center during each catalytic cycle provides an effective means to prevent ATP hydrolysis.</text>
</comment>
<dbReference type="NCBIfam" id="NF011100">
    <property type="entry name" value="PRK14527.1"/>
    <property type="match status" value="1"/>
</dbReference>
<dbReference type="Gene3D" id="3.40.50.300">
    <property type="entry name" value="P-loop containing nucleotide triphosphate hydrolases"/>
    <property type="match status" value="1"/>
</dbReference>
<dbReference type="SUPFAM" id="SSF52540">
    <property type="entry name" value="P-loop containing nucleoside triphosphate hydrolases"/>
    <property type="match status" value="1"/>
</dbReference>
<dbReference type="InterPro" id="IPR027417">
    <property type="entry name" value="P-loop_NTPase"/>
</dbReference>
<proteinExistence type="inferred from homology"/>
<dbReference type="EMBL" id="CP017148">
    <property type="protein sequence ID" value="AOO85026.1"/>
    <property type="molecule type" value="Genomic_DNA"/>
</dbReference>
<evidence type="ECO:0000256" key="7">
    <source>
        <dbReference type="RuleBase" id="RU003331"/>
    </source>
</evidence>
<dbReference type="PROSITE" id="PS00113">
    <property type="entry name" value="ADENYLATE_KINASE"/>
    <property type="match status" value="1"/>
</dbReference>
<dbReference type="NCBIfam" id="NF001381">
    <property type="entry name" value="PRK00279.1-3"/>
    <property type="match status" value="1"/>
</dbReference>
<evidence type="ECO:0000256" key="4">
    <source>
        <dbReference type="ARBA" id="ARBA00022777"/>
    </source>
</evidence>
<comment type="subunit">
    <text evidence="5 7">Monomer.</text>
</comment>
<feature type="binding site" evidence="5">
    <location>
        <position position="127"/>
    </location>
    <ligand>
        <name>ATP</name>
        <dbReference type="ChEBI" id="CHEBI:30616"/>
    </ligand>
</feature>
<feature type="binding site" evidence="5">
    <location>
        <position position="178"/>
    </location>
    <ligand>
        <name>ATP</name>
        <dbReference type="ChEBI" id="CHEBI:30616"/>
    </ligand>
</feature>
<name>A0A1D7UCC6_9HYPH</name>
<dbReference type="PRINTS" id="PR00094">
    <property type="entry name" value="ADENYLTKNASE"/>
</dbReference>
<feature type="binding site" evidence="5">
    <location>
        <position position="31"/>
    </location>
    <ligand>
        <name>AMP</name>
        <dbReference type="ChEBI" id="CHEBI:456215"/>
    </ligand>
</feature>
<sequence>MKVIMLGPPGAGKGTQASRLAARLGIPQLSTGDMLRTATEKGTPIGLAAREVMARGELVSDAIVIDCVRERIAEPDAAAGFILDGFPRTLGQAVAFDAVLAAANTKLDAVLELKVVEAALLDRVILRACEAKAAGQPVRADDNAAALKVRLDAYRRQTEPLAQYYRDASLLRTVDGMLPVDRITTRLLIELQL</sequence>
<geneLocation type="plasmid" evidence="8 9">
    <name>unnamed1</name>
</geneLocation>
<feature type="binding site" evidence="5">
    <location>
        <begin position="85"/>
        <end position="88"/>
    </location>
    <ligand>
        <name>AMP</name>
        <dbReference type="ChEBI" id="CHEBI:456215"/>
    </ligand>
</feature>
<keyword evidence="8" id="KW-0614">Plasmid</keyword>
<evidence type="ECO:0000313" key="9">
    <source>
        <dbReference type="Proteomes" id="UP000094969"/>
    </source>
</evidence>
<evidence type="ECO:0000256" key="3">
    <source>
        <dbReference type="ARBA" id="ARBA00022741"/>
    </source>
</evidence>
<comment type="caution">
    <text evidence="5">Lacks conserved residue(s) required for the propagation of feature annotation.</text>
</comment>
<feature type="region of interest" description="NMP" evidence="5">
    <location>
        <begin position="30"/>
        <end position="59"/>
    </location>
</feature>
<dbReference type="AlphaFoldDB" id="A0A1D7UCC6"/>
<protein>
    <recommendedName>
        <fullName evidence="5 7">Adenylate kinase</fullName>
        <shortName evidence="5">AK</shortName>
        <ecNumber evidence="5 7">2.7.4.3</ecNumber>
    </recommendedName>
    <alternativeName>
        <fullName evidence="5">ATP-AMP transphosphorylase</fullName>
    </alternativeName>
    <alternativeName>
        <fullName evidence="5">ATP:AMP phosphotransferase</fullName>
    </alternativeName>
    <alternativeName>
        <fullName evidence="5">Adenylate monophosphate kinase</fullName>
    </alternativeName>
</protein>
<dbReference type="GO" id="GO:0005737">
    <property type="term" value="C:cytoplasm"/>
    <property type="evidence" value="ECO:0007669"/>
    <property type="project" value="UniProtKB-SubCell"/>
</dbReference>
<dbReference type="NCBIfam" id="NF011105">
    <property type="entry name" value="PRK14532.1"/>
    <property type="match status" value="1"/>
</dbReference>
<evidence type="ECO:0000313" key="8">
    <source>
        <dbReference type="EMBL" id="AOO85026.1"/>
    </source>
</evidence>
<feature type="binding site" evidence="5">
    <location>
        <position position="150"/>
    </location>
    <ligand>
        <name>AMP</name>
        <dbReference type="ChEBI" id="CHEBI:456215"/>
    </ligand>
</feature>
<dbReference type="UniPathway" id="UPA00588">
    <property type="reaction ID" value="UER00649"/>
</dbReference>
<dbReference type="PANTHER" id="PTHR23359">
    <property type="entry name" value="NUCLEOTIDE KINASE"/>
    <property type="match status" value="1"/>
</dbReference>
<dbReference type="GO" id="GO:0044209">
    <property type="term" value="P:AMP salvage"/>
    <property type="evidence" value="ECO:0007669"/>
    <property type="project" value="UniProtKB-UniRule"/>
</dbReference>
<feature type="binding site" evidence="5">
    <location>
        <position position="36"/>
    </location>
    <ligand>
        <name>AMP</name>
        <dbReference type="ChEBI" id="CHEBI:456215"/>
    </ligand>
</feature>
<reference evidence="8 9" key="1">
    <citation type="journal article" date="2015" name="Antonie Van Leeuwenhoek">
        <title>Bosea vaviloviae sp. nov., a new species of slow-growing rhizobia isolated from nodules of the relict species Vavilovia formosa (Stev.) Fed.</title>
        <authorList>
            <person name="Safronova V.I."/>
            <person name="Kuznetsova I.G."/>
            <person name="Sazanova A.L."/>
            <person name="Kimeklis A.K."/>
            <person name="Belimov A.A."/>
            <person name="Andronov E.E."/>
            <person name="Pinaev A.G."/>
            <person name="Chizhevskaya E.P."/>
            <person name="Pukhaev A.R."/>
            <person name="Popov K.P."/>
            <person name="Willems A."/>
            <person name="Tikhonovich I.A."/>
        </authorList>
    </citation>
    <scope>NUCLEOTIDE SEQUENCE [LARGE SCALE GENOMIC DNA]</scope>
    <source>
        <strain evidence="8 9">Vaf18</strain>
        <plasmid evidence="8">unnamed1</plasmid>
    </source>
</reference>
<comment type="subcellular location">
    <subcellularLocation>
        <location evidence="5 7">Cytoplasm</location>
    </subcellularLocation>
</comment>
<evidence type="ECO:0000256" key="5">
    <source>
        <dbReference type="HAMAP-Rule" id="MF_00235"/>
    </source>
</evidence>
<comment type="function">
    <text evidence="5">Catalyzes the reversible transfer of the terminal phosphate group between ATP and AMP. Plays an important role in cellular energy homeostasis and in adenine nucleotide metabolism.</text>
</comment>
<dbReference type="KEGG" id="bvv:BHK69_30405"/>
<evidence type="ECO:0000256" key="6">
    <source>
        <dbReference type="RuleBase" id="RU003330"/>
    </source>
</evidence>
<dbReference type="EC" id="2.7.4.3" evidence="5 7"/>
<evidence type="ECO:0000256" key="1">
    <source>
        <dbReference type="ARBA" id="ARBA00022679"/>
    </source>
</evidence>
<evidence type="ECO:0000256" key="2">
    <source>
        <dbReference type="ARBA" id="ARBA00022727"/>
    </source>
</evidence>
<feature type="binding site" evidence="5">
    <location>
        <position position="139"/>
    </location>
    <ligand>
        <name>AMP</name>
        <dbReference type="ChEBI" id="CHEBI:456215"/>
    </ligand>
</feature>
<keyword evidence="9" id="KW-1185">Reference proteome</keyword>
<dbReference type="InterPro" id="IPR033690">
    <property type="entry name" value="Adenylat_kinase_CS"/>
</dbReference>
<accession>A0A1D7UCC6</accession>
<feature type="binding site" evidence="5">
    <location>
        <position position="92"/>
    </location>
    <ligand>
        <name>AMP</name>
        <dbReference type="ChEBI" id="CHEBI:456215"/>
    </ligand>
</feature>
<organism evidence="8 9">
    <name type="scientific">Bosea vaviloviae</name>
    <dbReference type="NCBI Taxonomy" id="1526658"/>
    <lineage>
        <taxon>Bacteria</taxon>
        <taxon>Pseudomonadati</taxon>
        <taxon>Pseudomonadota</taxon>
        <taxon>Alphaproteobacteria</taxon>
        <taxon>Hyphomicrobiales</taxon>
        <taxon>Boseaceae</taxon>
        <taxon>Bosea</taxon>
    </lineage>
</organism>
<feature type="binding site" evidence="5">
    <location>
        <begin position="57"/>
        <end position="59"/>
    </location>
    <ligand>
        <name>AMP</name>
        <dbReference type="ChEBI" id="CHEBI:456215"/>
    </ligand>
</feature>
<gene>
    <name evidence="5" type="primary">adk</name>
    <name evidence="8" type="ORF">BHK69_30405</name>
</gene>
<keyword evidence="1 5" id="KW-0808">Transferase</keyword>
<comment type="pathway">
    <text evidence="5">Purine metabolism; AMP biosynthesis via salvage pathway; AMP from ADP: step 1/1.</text>
</comment>
<dbReference type="OrthoDB" id="9805030at2"/>
<dbReference type="Proteomes" id="UP000094969">
    <property type="component" value="Plasmid unnamed1"/>
</dbReference>
<dbReference type="GO" id="GO:0005524">
    <property type="term" value="F:ATP binding"/>
    <property type="evidence" value="ECO:0007669"/>
    <property type="project" value="UniProtKB-UniRule"/>
</dbReference>
<dbReference type="HAMAP" id="MF_00235">
    <property type="entry name" value="Adenylate_kinase_Adk"/>
    <property type="match status" value="1"/>
</dbReference>
<feature type="binding site" evidence="5">
    <location>
        <begin position="10"/>
        <end position="15"/>
    </location>
    <ligand>
        <name>ATP</name>
        <dbReference type="ChEBI" id="CHEBI:30616"/>
    </ligand>
</feature>
<dbReference type="InterPro" id="IPR006259">
    <property type="entry name" value="Adenyl_kin_sub"/>
</dbReference>
<comment type="catalytic activity">
    <reaction evidence="5 7">
        <text>AMP + ATP = 2 ADP</text>
        <dbReference type="Rhea" id="RHEA:12973"/>
        <dbReference type="ChEBI" id="CHEBI:30616"/>
        <dbReference type="ChEBI" id="CHEBI:456215"/>
        <dbReference type="ChEBI" id="CHEBI:456216"/>
        <dbReference type="EC" id="2.7.4.3"/>
    </reaction>
</comment>
<dbReference type="InterPro" id="IPR000850">
    <property type="entry name" value="Adenylat/UMP-CMP_kin"/>
</dbReference>
<dbReference type="RefSeq" id="WP_069694209.1">
    <property type="nucleotide sequence ID" value="NZ_CP017148.1"/>
</dbReference>
<dbReference type="GO" id="GO:0004017">
    <property type="term" value="F:AMP kinase activity"/>
    <property type="evidence" value="ECO:0007669"/>
    <property type="project" value="UniProtKB-UniRule"/>
</dbReference>
<comment type="similarity">
    <text evidence="5 6">Belongs to the adenylate kinase family.</text>
</comment>
<keyword evidence="2 5" id="KW-0545">Nucleotide biosynthesis</keyword>
<dbReference type="NCBIfam" id="TIGR01351">
    <property type="entry name" value="adk"/>
    <property type="match status" value="1"/>
</dbReference>
<keyword evidence="5" id="KW-0963">Cytoplasm</keyword>